<feature type="domain" description="Large ribosomal subunit protein uL23 N-terminal" evidence="5">
    <location>
        <begin position="30"/>
        <end position="79"/>
    </location>
</feature>
<feature type="compositionally biased region" description="Basic residues" evidence="4">
    <location>
        <begin position="48"/>
        <end position="65"/>
    </location>
</feature>
<dbReference type="Proteomes" id="UP000789831">
    <property type="component" value="Unassembled WGS sequence"/>
</dbReference>
<dbReference type="GO" id="GO:0003735">
    <property type="term" value="F:structural constituent of ribosome"/>
    <property type="evidence" value="ECO:0007669"/>
    <property type="project" value="InterPro"/>
</dbReference>
<evidence type="ECO:0000256" key="4">
    <source>
        <dbReference type="SAM" id="MobiDB-lite"/>
    </source>
</evidence>
<evidence type="ECO:0000256" key="1">
    <source>
        <dbReference type="ARBA" id="ARBA00006700"/>
    </source>
</evidence>
<dbReference type="AlphaFoldDB" id="A0A9N8W239"/>
<dbReference type="GO" id="GO:0006412">
    <property type="term" value="P:translation"/>
    <property type="evidence" value="ECO:0007669"/>
    <property type="project" value="InterPro"/>
</dbReference>
<comment type="similarity">
    <text evidence="1">Belongs to the universal ribosomal protein uL23 family.</text>
</comment>
<keyword evidence="3" id="KW-0687">Ribonucleoprotein</keyword>
<dbReference type="InterPro" id="IPR013025">
    <property type="entry name" value="Ribosomal_uL23-like"/>
</dbReference>
<protein>
    <submittedName>
        <fullName evidence="6">7057_t:CDS:1</fullName>
    </submittedName>
</protein>
<accession>A0A9N8W239</accession>
<dbReference type="PANTHER" id="PTHR11620">
    <property type="entry name" value="60S RIBOSOMAL PROTEIN L23A"/>
    <property type="match status" value="1"/>
</dbReference>
<dbReference type="EMBL" id="CAJVPL010000258">
    <property type="protein sequence ID" value="CAG8474517.1"/>
    <property type="molecule type" value="Genomic_DNA"/>
</dbReference>
<evidence type="ECO:0000256" key="3">
    <source>
        <dbReference type="ARBA" id="ARBA00023274"/>
    </source>
</evidence>
<evidence type="ECO:0000259" key="5">
    <source>
        <dbReference type="Pfam" id="PF03939"/>
    </source>
</evidence>
<keyword evidence="7" id="KW-1185">Reference proteome</keyword>
<gene>
    <name evidence="6" type="ORF">AGERDE_LOCUS2908</name>
</gene>
<feature type="compositionally biased region" description="Low complexity" evidence="4">
    <location>
        <begin position="33"/>
        <end position="42"/>
    </location>
</feature>
<dbReference type="InterPro" id="IPR012677">
    <property type="entry name" value="Nucleotide-bd_a/b_plait_sf"/>
</dbReference>
<organism evidence="6 7">
    <name type="scientific">Ambispora gerdemannii</name>
    <dbReference type="NCBI Taxonomy" id="144530"/>
    <lineage>
        <taxon>Eukaryota</taxon>
        <taxon>Fungi</taxon>
        <taxon>Fungi incertae sedis</taxon>
        <taxon>Mucoromycota</taxon>
        <taxon>Glomeromycotina</taxon>
        <taxon>Glomeromycetes</taxon>
        <taxon>Archaeosporales</taxon>
        <taxon>Ambisporaceae</taxon>
        <taxon>Ambispora</taxon>
    </lineage>
</organism>
<dbReference type="Gene3D" id="3.30.70.330">
    <property type="match status" value="1"/>
</dbReference>
<reference evidence="6" key="1">
    <citation type="submission" date="2021-06" db="EMBL/GenBank/DDBJ databases">
        <authorList>
            <person name="Kallberg Y."/>
            <person name="Tangrot J."/>
            <person name="Rosling A."/>
        </authorList>
    </citation>
    <scope>NUCLEOTIDE SEQUENCE</scope>
    <source>
        <strain evidence="6">MT106</strain>
    </source>
</reference>
<evidence type="ECO:0000256" key="2">
    <source>
        <dbReference type="ARBA" id="ARBA00022980"/>
    </source>
</evidence>
<evidence type="ECO:0000313" key="6">
    <source>
        <dbReference type="EMBL" id="CAG8474517.1"/>
    </source>
</evidence>
<sequence>MASKKAKKTATTASSSNDPPKEIPTKKKEKSKASAAKKAALKGTDGKVKKKVRTSTTFRRPKTRRLAREPRYPRKSVPHAPRLDQYKIIRQPLNTESAMKKIEENNTLVFIVDVKSNKRQIKDAAYVRLTTDVDALDIANKIGFI</sequence>
<dbReference type="InterPro" id="IPR005633">
    <property type="entry name" value="Ribosomal_uL23_N"/>
</dbReference>
<name>A0A9N8W239_9GLOM</name>
<keyword evidence="2" id="KW-0689">Ribosomal protein</keyword>
<evidence type="ECO:0000313" key="7">
    <source>
        <dbReference type="Proteomes" id="UP000789831"/>
    </source>
</evidence>
<comment type="caution">
    <text evidence="6">The sequence shown here is derived from an EMBL/GenBank/DDBJ whole genome shotgun (WGS) entry which is preliminary data.</text>
</comment>
<dbReference type="GO" id="GO:0005840">
    <property type="term" value="C:ribosome"/>
    <property type="evidence" value="ECO:0007669"/>
    <property type="project" value="UniProtKB-KW"/>
</dbReference>
<feature type="region of interest" description="Disordered" evidence="4">
    <location>
        <begin position="1"/>
        <end position="83"/>
    </location>
</feature>
<dbReference type="SUPFAM" id="SSF54189">
    <property type="entry name" value="Ribosomal proteins S24e, L23 and L15e"/>
    <property type="match status" value="1"/>
</dbReference>
<dbReference type="OrthoDB" id="1267328at2759"/>
<proteinExistence type="inferred from homology"/>
<dbReference type="InterPro" id="IPR012678">
    <property type="entry name" value="Ribosomal_uL23/eL15/eS24_sf"/>
</dbReference>
<dbReference type="GO" id="GO:1990904">
    <property type="term" value="C:ribonucleoprotein complex"/>
    <property type="evidence" value="ECO:0007669"/>
    <property type="project" value="UniProtKB-KW"/>
</dbReference>
<dbReference type="Pfam" id="PF03939">
    <property type="entry name" value="Ribosomal_L23eN"/>
    <property type="match status" value="1"/>
</dbReference>